<name>A0ABP8NND0_9BACT</name>
<protein>
    <submittedName>
        <fullName evidence="2">Uncharacterized protein</fullName>
    </submittedName>
</protein>
<gene>
    <name evidence="2" type="ORF">GCM10023093_26060</name>
</gene>
<dbReference type="RefSeq" id="WP_345083922.1">
    <property type="nucleotide sequence ID" value="NZ_BAABFA010000019.1"/>
</dbReference>
<dbReference type="Proteomes" id="UP001500067">
    <property type="component" value="Unassembled WGS sequence"/>
</dbReference>
<feature type="transmembrane region" description="Helical" evidence="1">
    <location>
        <begin position="21"/>
        <end position="41"/>
    </location>
</feature>
<organism evidence="2 3">
    <name type="scientific">Nemorincola caseinilytica</name>
    <dbReference type="NCBI Taxonomy" id="2054315"/>
    <lineage>
        <taxon>Bacteria</taxon>
        <taxon>Pseudomonadati</taxon>
        <taxon>Bacteroidota</taxon>
        <taxon>Chitinophagia</taxon>
        <taxon>Chitinophagales</taxon>
        <taxon>Chitinophagaceae</taxon>
        <taxon>Nemorincola</taxon>
    </lineage>
</organism>
<keyword evidence="1" id="KW-0812">Transmembrane</keyword>
<keyword evidence="1" id="KW-0472">Membrane</keyword>
<feature type="transmembrane region" description="Helical" evidence="1">
    <location>
        <begin position="47"/>
        <end position="65"/>
    </location>
</feature>
<proteinExistence type="predicted"/>
<evidence type="ECO:0000256" key="1">
    <source>
        <dbReference type="SAM" id="Phobius"/>
    </source>
</evidence>
<evidence type="ECO:0000313" key="2">
    <source>
        <dbReference type="EMBL" id="GAA4468449.1"/>
    </source>
</evidence>
<keyword evidence="1" id="KW-1133">Transmembrane helix</keyword>
<sequence length="75" mass="8569">MKQFLQQLFKDKLGSYSMREAVIAVLLAALIISWIAKQFFNKDVPEFMFYTFGSLIAAGCFGYTFERKGAQQSVE</sequence>
<keyword evidence="3" id="KW-1185">Reference proteome</keyword>
<accession>A0ABP8NND0</accession>
<reference evidence="3" key="1">
    <citation type="journal article" date="2019" name="Int. J. Syst. Evol. Microbiol.">
        <title>The Global Catalogue of Microorganisms (GCM) 10K type strain sequencing project: providing services to taxonomists for standard genome sequencing and annotation.</title>
        <authorList>
            <consortium name="The Broad Institute Genomics Platform"/>
            <consortium name="The Broad Institute Genome Sequencing Center for Infectious Disease"/>
            <person name="Wu L."/>
            <person name="Ma J."/>
        </authorList>
    </citation>
    <scope>NUCLEOTIDE SEQUENCE [LARGE SCALE GENOMIC DNA]</scope>
    <source>
        <strain evidence="3">JCM 32105</strain>
    </source>
</reference>
<dbReference type="EMBL" id="BAABFA010000019">
    <property type="protein sequence ID" value="GAA4468449.1"/>
    <property type="molecule type" value="Genomic_DNA"/>
</dbReference>
<evidence type="ECO:0000313" key="3">
    <source>
        <dbReference type="Proteomes" id="UP001500067"/>
    </source>
</evidence>
<comment type="caution">
    <text evidence="2">The sequence shown here is derived from an EMBL/GenBank/DDBJ whole genome shotgun (WGS) entry which is preliminary data.</text>
</comment>